<accession>A0A1Q5TN81</accession>
<dbReference type="GO" id="GO:0003676">
    <property type="term" value="F:nucleic acid binding"/>
    <property type="evidence" value="ECO:0007669"/>
    <property type="project" value="InterPro"/>
</dbReference>
<proteinExistence type="predicted"/>
<dbReference type="Proteomes" id="UP000186268">
    <property type="component" value="Unassembled WGS sequence"/>
</dbReference>
<dbReference type="Gene3D" id="3.30.420.10">
    <property type="entry name" value="Ribonuclease H-like superfamily/Ribonuclease H"/>
    <property type="match status" value="1"/>
</dbReference>
<sequence>MTARKLLQFFQRLIKEEGRKVYLILDNLRVHHAKTVTSWLEKDQNRIAVFYLPTYSPELNPDEYLNDDLKSALRHSSPAKSQQELAGKVKSHLRKHQKRKAHVARFFH</sequence>
<feature type="domain" description="Tc1-like transposase DDE" evidence="2">
    <location>
        <begin position="2"/>
        <end position="85"/>
    </location>
</feature>
<evidence type="ECO:0000313" key="4">
    <source>
        <dbReference type="Proteomes" id="UP000186268"/>
    </source>
</evidence>
<comment type="caution">
    <text evidence="3">The sequence shown here is derived from an EMBL/GenBank/DDBJ whole genome shotgun (WGS) entry which is preliminary data.</text>
</comment>
<evidence type="ECO:0000313" key="3">
    <source>
        <dbReference type="EMBL" id="OKP01679.1"/>
    </source>
</evidence>
<keyword evidence="4" id="KW-1185">Reference proteome</keyword>
<dbReference type="InterPro" id="IPR038717">
    <property type="entry name" value="Tc1-like_DDE_dom"/>
</dbReference>
<dbReference type="InterPro" id="IPR036397">
    <property type="entry name" value="RNaseH_sf"/>
</dbReference>
<reference evidence="3 4" key="1">
    <citation type="submission" date="2016-09" db="EMBL/GenBank/DDBJ databases">
        <title>Xenorhabdus thuongxuanensis sp. nov. and Xenorhabdus eapokensis sp. nov., isolated from Steinernema species.</title>
        <authorList>
            <person name="Kaempfer P."/>
            <person name="Tobias N.J."/>
            <person name="Phan Ke L."/>
            <person name="Bode H.B."/>
            <person name="Glaeser S.P."/>
        </authorList>
    </citation>
    <scope>NUCLEOTIDE SEQUENCE [LARGE SCALE GENOMIC DNA]</scope>
    <source>
        <strain evidence="3 4">DL20</strain>
    </source>
</reference>
<feature type="compositionally biased region" description="Basic residues" evidence="1">
    <location>
        <begin position="89"/>
        <end position="108"/>
    </location>
</feature>
<organism evidence="3 4">
    <name type="scientific">Xenorhabdus eapokensis</name>
    <dbReference type="NCBI Taxonomy" id="1873482"/>
    <lineage>
        <taxon>Bacteria</taxon>
        <taxon>Pseudomonadati</taxon>
        <taxon>Pseudomonadota</taxon>
        <taxon>Gammaproteobacteria</taxon>
        <taxon>Enterobacterales</taxon>
        <taxon>Morganellaceae</taxon>
        <taxon>Xenorhabdus</taxon>
    </lineage>
</organism>
<feature type="region of interest" description="Disordered" evidence="1">
    <location>
        <begin position="75"/>
        <end position="108"/>
    </location>
</feature>
<dbReference type="EMBL" id="MKGQ01000022">
    <property type="protein sequence ID" value="OKP01679.1"/>
    <property type="molecule type" value="Genomic_DNA"/>
</dbReference>
<name>A0A1Q5TN81_9GAMM</name>
<gene>
    <name evidence="3" type="ORF">Xedl_02813</name>
</gene>
<evidence type="ECO:0000259" key="2">
    <source>
        <dbReference type="Pfam" id="PF13358"/>
    </source>
</evidence>
<protein>
    <submittedName>
        <fullName evidence="3">Transposase</fullName>
    </submittedName>
</protein>
<evidence type="ECO:0000256" key="1">
    <source>
        <dbReference type="SAM" id="MobiDB-lite"/>
    </source>
</evidence>
<dbReference type="AlphaFoldDB" id="A0A1Q5TN81"/>
<dbReference type="Pfam" id="PF13358">
    <property type="entry name" value="DDE_3"/>
    <property type="match status" value="1"/>
</dbReference>